<feature type="region of interest" description="Disordered" evidence="1">
    <location>
        <begin position="417"/>
        <end position="542"/>
    </location>
</feature>
<comment type="caution">
    <text evidence="3">The sequence shown here is derived from an EMBL/GenBank/DDBJ whole genome shotgun (WGS) entry which is preliminary data.</text>
</comment>
<feature type="compositionally biased region" description="Polar residues" evidence="1">
    <location>
        <begin position="762"/>
        <end position="772"/>
    </location>
</feature>
<sequence length="947" mass="103136">MIYMNHPCNRLTANVYFHITVEAAILIALTFLTLASFIITSAMARKKKSGAAKRIFDANGALLTPQEMDPRPESSPYGSPICTVPFQSPLAVPRDILIKSPKLHAAFEDKLPELPLLSEDVGHVLVHYLHTGTYETLKPKPVDNLTQQLVELKTSIQAYAAARAYELPDLMKLAEAKIEKFGSGIPLPALLEVARDAHPTLNDNDDWFLDFLRARIRPHLKDAKALKETDLLDRISSILSPNRVLLRTVLELFCENIINNKPQPAPQPQQQQEQQQQQQQQQQQPHTPKKAPTEPLSSPITSPGSSRPGSPLPSTPGNMSALDLRSRSIIREDSYSSPSSKKKAVPWSSSDDVTVVDGWSNQEISADPLQTVETPVQVEEAQSKPMFELDEPIAEPVPTVEEIEPELVIEEKEVAAPAAAEREIKHEPALKSIAEESEEEVKEHYKEVVEEIRRTKSHELGEKATPSELEPELKLAVEPVTETEVKPEPTVESEAAPVPAQEETKEEPKEEKKEDKTDVSIAVPLKQRERSDSGKLMELEESSEPQFNILPVPQESAAQIPIPVVIPESMPEIKPAAIQRSILRQTDSGFWEDPHSETVSLKDRDSAPSVVDIPVASASEPVPTPAVKEEPKEAETVAASDDKEVVDTKVEAELEAPVEKKAEDKAEKESAITSPITHEIVSEPVTEESESALKSALSATLPSPKHEAALPAKLELPAEILEAASSPLVENVEAKEKEKSVSPQPEPSATEEAQLPVDAAEATSSAADNNVPSDKVQDAITQAPVAEENTNSVPNADLPVGPAHTEEPQPVVVVHDEQKEEAPVESVPVSNSLTRSLSRKSKRNVSLSGANPRSSASSLHLGLRRTRSKLSFRGSKNALPISGKDKDAVVPVSASGSAQAAQPEAQQSASGQKHPHVVSGKESQSHASSGGWKKRFLRYPVLFGRGM</sequence>
<feature type="region of interest" description="Disordered" evidence="1">
    <location>
        <begin position="588"/>
        <end position="607"/>
    </location>
</feature>
<feature type="region of interest" description="Disordered" evidence="1">
    <location>
        <begin position="614"/>
        <end position="704"/>
    </location>
</feature>
<gene>
    <name evidence="3" type="ORF">QBC35DRAFT_91736</name>
</gene>
<keyword evidence="2" id="KW-1133">Transmembrane helix</keyword>
<dbReference type="EMBL" id="MU864533">
    <property type="protein sequence ID" value="KAK4183655.1"/>
    <property type="molecule type" value="Genomic_DNA"/>
</dbReference>
<feature type="compositionally biased region" description="Basic and acidic residues" evidence="1">
    <location>
        <begin position="502"/>
        <end position="518"/>
    </location>
</feature>
<dbReference type="PANTHER" id="PTHR37538">
    <property type="entry name" value="BTB DOMAIN-CONTAINING PROTEIN"/>
    <property type="match status" value="1"/>
</dbReference>
<dbReference type="PANTHER" id="PTHR37538:SF1">
    <property type="entry name" value="BTB DOMAIN-CONTAINING PROTEIN"/>
    <property type="match status" value="1"/>
</dbReference>
<feature type="compositionally biased region" description="Low complexity" evidence="1">
    <location>
        <begin position="295"/>
        <end position="309"/>
    </location>
</feature>
<organism evidence="3 4">
    <name type="scientific">Podospora australis</name>
    <dbReference type="NCBI Taxonomy" id="1536484"/>
    <lineage>
        <taxon>Eukaryota</taxon>
        <taxon>Fungi</taxon>
        <taxon>Dikarya</taxon>
        <taxon>Ascomycota</taxon>
        <taxon>Pezizomycotina</taxon>
        <taxon>Sordariomycetes</taxon>
        <taxon>Sordariomycetidae</taxon>
        <taxon>Sordariales</taxon>
        <taxon>Podosporaceae</taxon>
        <taxon>Podospora</taxon>
    </lineage>
</organism>
<feature type="compositionally biased region" description="Low complexity" evidence="1">
    <location>
        <begin position="268"/>
        <end position="285"/>
    </location>
</feature>
<reference evidence="3" key="1">
    <citation type="journal article" date="2023" name="Mol. Phylogenet. Evol.">
        <title>Genome-scale phylogeny and comparative genomics of the fungal order Sordariales.</title>
        <authorList>
            <person name="Hensen N."/>
            <person name="Bonometti L."/>
            <person name="Westerberg I."/>
            <person name="Brannstrom I.O."/>
            <person name="Guillou S."/>
            <person name="Cros-Aarteil S."/>
            <person name="Calhoun S."/>
            <person name="Haridas S."/>
            <person name="Kuo A."/>
            <person name="Mondo S."/>
            <person name="Pangilinan J."/>
            <person name="Riley R."/>
            <person name="LaButti K."/>
            <person name="Andreopoulos B."/>
            <person name="Lipzen A."/>
            <person name="Chen C."/>
            <person name="Yan M."/>
            <person name="Daum C."/>
            <person name="Ng V."/>
            <person name="Clum A."/>
            <person name="Steindorff A."/>
            <person name="Ohm R.A."/>
            <person name="Martin F."/>
            <person name="Silar P."/>
            <person name="Natvig D.O."/>
            <person name="Lalanne C."/>
            <person name="Gautier V."/>
            <person name="Ament-Velasquez S.L."/>
            <person name="Kruys A."/>
            <person name="Hutchinson M.I."/>
            <person name="Powell A.J."/>
            <person name="Barry K."/>
            <person name="Miller A.N."/>
            <person name="Grigoriev I.V."/>
            <person name="Debuchy R."/>
            <person name="Gladieux P."/>
            <person name="Hiltunen Thoren M."/>
            <person name="Johannesson H."/>
        </authorList>
    </citation>
    <scope>NUCLEOTIDE SEQUENCE</scope>
    <source>
        <strain evidence="3">PSN309</strain>
    </source>
</reference>
<evidence type="ECO:0000256" key="1">
    <source>
        <dbReference type="SAM" id="MobiDB-lite"/>
    </source>
</evidence>
<feature type="compositionally biased region" description="Polar residues" evidence="1">
    <location>
        <begin position="845"/>
        <end position="858"/>
    </location>
</feature>
<keyword evidence="4" id="KW-1185">Reference proteome</keyword>
<feature type="compositionally biased region" description="Basic and acidic residues" evidence="1">
    <location>
        <begin position="417"/>
        <end position="429"/>
    </location>
</feature>
<feature type="compositionally biased region" description="Basic and acidic residues" evidence="1">
    <location>
        <begin position="324"/>
        <end position="334"/>
    </location>
</feature>
<feature type="compositionally biased region" description="Basic and acidic residues" evidence="1">
    <location>
        <begin position="627"/>
        <end position="670"/>
    </location>
</feature>
<feature type="region of interest" description="Disordered" evidence="1">
    <location>
        <begin position="727"/>
        <end position="931"/>
    </location>
</feature>
<name>A0AAN7AF77_9PEZI</name>
<feature type="compositionally biased region" description="Low complexity" evidence="1">
    <location>
        <begin position="889"/>
        <end position="912"/>
    </location>
</feature>
<proteinExistence type="predicted"/>
<keyword evidence="2" id="KW-0472">Membrane</keyword>
<feature type="compositionally biased region" description="Basic and acidic residues" evidence="1">
    <location>
        <begin position="441"/>
        <end position="462"/>
    </location>
</feature>
<dbReference type="AlphaFoldDB" id="A0AAN7AF77"/>
<feature type="compositionally biased region" description="Low complexity" evidence="1">
    <location>
        <begin position="692"/>
        <end position="704"/>
    </location>
</feature>
<feature type="compositionally biased region" description="Basic and acidic residues" evidence="1">
    <location>
        <begin position="526"/>
        <end position="538"/>
    </location>
</feature>
<accession>A0AAN7AF77</accession>
<dbReference type="Proteomes" id="UP001302126">
    <property type="component" value="Unassembled WGS sequence"/>
</dbReference>
<feature type="transmembrane region" description="Helical" evidence="2">
    <location>
        <begin position="15"/>
        <end position="39"/>
    </location>
</feature>
<evidence type="ECO:0000256" key="2">
    <source>
        <dbReference type="SAM" id="Phobius"/>
    </source>
</evidence>
<feature type="compositionally biased region" description="Basic and acidic residues" evidence="1">
    <location>
        <begin position="592"/>
        <end position="606"/>
    </location>
</feature>
<keyword evidence="2" id="KW-0812">Transmembrane</keyword>
<protein>
    <submittedName>
        <fullName evidence="3">Uncharacterized protein</fullName>
    </submittedName>
</protein>
<reference evidence="3" key="2">
    <citation type="submission" date="2023-05" db="EMBL/GenBank/DDBJ databases">
        <authorList>
            <consortium name="Lawrence Berkeley National Laboratory"/>
            <person name="Steindorff A."/>
            <person name="Hensen N."/>
            <person name="Bonometti L."/>
            <person name="Westerberg I."/>
            <person name="Brannstrom I.O."/>
            <person name="Guillou S."/>
            <person name="Cros-Aarteil S."/>
            <person name="Calhoun S."/>
            <person name="Haridas S."/>
            <person name="Kuo A."/>
            <person name="Mondo S."/>
            <person name="Pangilinan J."/>
            <person name="Riley R."/>
            <person name="Labutti K."/>
            <person name="Andreopoulos B."/>
            <person name="Lipzen A."/>
            <person name="Chen C."/>
            <person name="Yanf M."/>
            <person name="Daum C."/>
            <person name="Ng V."/>
            <person name="Clum A."/>
            <person name="Ohm R."/>
            <person name="Martin F."/>
            <person name="Silar P."/>
            <person name="Natvig D."/>
            <person name="Lalanne C."/>
            <person name="Gautier V."/>
            <person name="Ament-Velasquez S.L."/>
            <person name="Kruys A."/>
            <person name="Hutchinson M.I."/>
            <person name="Powell A.J."/>
            <person name="Barry K."/>
            <person name="Miller A.N."/>
            <person name="Grigoriev I.V."/>
            <person name="Debuchy R."/>
            <person name="Gladieux P."/>
            <person name="Thoren M.H."/>
            <person name="Johannesson H."/>
        </authorList>
    </citation>
    <scope>NUCLEOTIDE SEQUENCE</scope>
    <source>
        <strain evidence="3">PSN309</strain>
    </source>
</reference>
<evidence type="ECO:0000313" key="4">
    <source>
        <dbReference type="Proteomes" id="UP001302126"/>
    </source>
</evidence>
<evidence type="ECO:0000313" key="3">
    <source>
        <dbReference type="EMBL" id="KAK4183655.1"/>
    </source>
</evidence>
<feature type="region of interest" description="Disordered" evidence="1">
    <location>
        <begin position="260"/>
        <end position="351"/>
    </location>
</feature>